<dbReference type="NCBIfam" id="NF045515">
    <property type="entry name" value="Glp_gephyrin"/>
    <property type="match status" value="1"/>
</dbReference>
<evidence type="ECO:0000313" key="15">
    <source>
        <dbReference type="EMBL" id="WGZ94593.1"/>
    </source>
</evidence>
<dbReference type="CDD" id="cd00887">
    <property type="entry name" value="MoeA"/>
    <property type="match status" value="1"/>
</dbReference>
<dbReference type="Pfam" id="PF03453">
    <property type="entry name" value="MoeA_N"/>
    <property type="match status" value="1"/>
</dbReference>
<dbReference type="InterPro" id="IPR001453">
    <property type="entry name" value="MoaB/Mog_dom"/>
</dbReference>
<dbReference type="EMBL" id="CP124756">
    <property type="protein sequence ID" value="WGZ94593.1"/>
    <property type="molecule type" value="Genomic_DNA"/>
</dbReference>
<comment type="catalytic activity">
    <reaction evidence="12">
        <text>adenylyl-molybdopterin + molybdate = Mo-molybdopterin + AMP + H(+)</text>
        <dbReference type="Rhea" id="RHEA:35047"/>
        <dbReference type="ChEBI" id="CHEBI:15378"/>
        <dbReference type="ChEBI" id="CHEBI:36264"/>
        <dbReference type="ChEBI" id="CHEBI:62727"/>
        <dbReference type="ChEBI" id="CHEBI:71302"/>
        <dbReference type="ChEBI" id="CHEBI:456215"/>
        <dbReference type="EC" id="2.10.1.1"/>
    </reaction>
</comment>
<evidence type="ECO:0000256" key="12">
    <source>
        <dbReference type="ARBA" id="ARBA00047317"/>
    </source>
</evidence>
<dbReference type="SUPFAM" id="SSF53218">
    <property type="entry name" value="Molybdenum cofactor biosynthesis proteins"/>
    <property type="match status" value="1"/>
</dbReference>
<evidence type="ECO:0000256" key="8">
    <source>
        <dbReference type="ARBA" id="ARBA00022679"/>
    </source>
</evidence>
<gene>
    <name evidence="15" type="ORF">QJT81_00980</name>
</gene>
<dbReference type="InterPro" id="IPR036688">
    <property type="entry name" value="MoeA_C_domain_IV_sf"/>
</dbReference>
<dbReference type="GO" id="GO:0006777">
    <property type="term" value="P:Mo-molybdopterin cofactor biosynthetic process"/>
    <property type="evidence" value="ECO:0007669"/>
    <property type="project" value="UniProtKB-UniRule"/>
</dbReference>
<keyword evidence="11 13" id="KW-0501">Molybdenum cofactor biosynthesis</keyword>
<feature type="domain" description="MoaB/Mog" evidence="14">
    <location>
        <begin position="190"/>
        <end position="327"/>
    </location>
</feature>
<accession>A0AA95KQ41</accession>
<dbReference type="GO" id="GO:0005829">
    <property type="term" value="C:cytosol"/>
    <property type="evidence" value="ECO:0007669"/>
    <property type="project" value="TreeGrafter"/>
</dbReference>
<evidence type="ECO:0000256" key="9">
    <source>
        <dbReference type="ARBA" id="ARBA00022723"/>
    </source>
</evidence>
<dbReference type="AlphaFoldDB" id="A0AA95KQ41"/>
<dbReference type="EC" id="2.10.1.1" evidence="5 13"/>
<evidence type="ECO:0000256" key="13">
    <source>
        <dbReference type="RuleBase" id="RU365090"/>
    </source>
</evidence>
<dbReference type="FunFam" id="2.40.340.10:FF:000003">
    <property type="entry name" value="Molybdopterin molybdenumtransferase"/>
    <property type="match status" value="1"/>
</dbReference>
<dbReference type="PROSITE" id="PS01079">
    <property type="entry name" value="MOCF_BIOSYNTHESIS_2"/>
    <property type="match status" value="1"/>
</dbReference>
<dbReference type="KEGG" id="tput:QJT81_00980"/>
<organism evidence="15">
    <name type="scientific">Candidatus Thiothrix putei</name>
    <dbReference type="NCBI Taxonomy" id="3080811"/>
    <lineage>
        <taxon>Bacteria</taxon>
        <taxon>Pseudomonadati</taxon>
        <taxon>Pseudomonadota</taxon>
        <taxon>Gammaproteobacteria</taxon>
        <taxon>Thiotrichales</taxon>
        <taxon>Thiotrichaceae</taxon>
        <taxon>Thiothrix</taxon>
    </lineage>
</organism>
<dbReference type="GO" id="GO:0061599">
    <property type="term" value="F:molybdopterin molybdotransferase activity"/>
    <property type="evidence" value="ECO:0007669"/>
    <property type="project" value="UniProtKB-UniRule"/>
</dbReference>
<dbReference type="Pfam" id="PF03454">
    <property type="entry name" value="MoeA_C"/>
    <property type="match status" value="1"/>
</dbReference>
<keyword evidence="7 13" id="KW-0500">Molybdenum</keyword>
<dbReference type="SUPFAM" id="SSF63867">
    <property type="entry name" value="MoeA C-terminal domain-like"/>
    <property type="match status" value="1"/>
</dbReference>
<dbReference type="SUPFAM" id="SSF63882">
    <property type="entry name" value="MoeA N-terminal region -like"/>
    <property type="match status" value="1"/>
</dbReference>
<dbReference type="Gene3D" id="3.90.105.10">
    <property type="entry name" value="Molybdopterin biosynthesis moea protein, domain 2"/>
    <property type="match status" value="1"/>
</dbReference>
<evidence type="ECO:0000256" key="1">
    <source>
        <dbReference type="ARBA" id="ARBA00001946"/>
    </source>
</evidence>
<comment type="cofactor">
    <cofactor evidence="1 13">
        <name>Mg(2+)</name>
        <dbReference type="ChEBI" id="CHEBI:18420"/>
    </cofactor>
</comment>
<dbReference type="NCBIfam" id="TIGR00177">
    <property type="entry name" value="molyb_syn"/>
    <property type="match status" value="1"/>
</dbReference>
<evidence type="ECO:0000256" key="11">
    <source>
        <dbReference type="ARBA" id="ARBA00023150"/>
    </source>
</evidence>
<keyword evidence="8 13" id="KW-0808">Transferase</keyword>
<keyword evidence="9 13" id="KW-0479">Metal-binding</keyword>
<evidence type="ECO:0000259" key="14">
    <source>
        <dbReference type="SMART" id="SM00852"/>
    </source>
</evidence>
<dbReference type="InterPro" id="IPR036425">
    <property type="entry name" value="MoaB/Mog-like_dom_sf"/>
</dbReference>
<evidence type="ECO:0000256" key="5">
    <source>
        <dbReference type="ARBA" id="ARBA00013269"/>
    </source>
</evidence>
<reference evidence="15" key="2">
    <citation type="submission" date="2023-04" db="EMBL/GenBank/DDBJ databases">
        <authorList>
            <person name="Beletskiy A.V."/>
            <person name="Mardanov A.V."/>
            <person name="Ravin N.V."/>
        </authorList>
    </citation>
    <scope>NUCLEOTIDE SEQUENCE</scope>
    <source>
        <strain evidence="15">GKL-02</strain>
    </source>
</reference>
<evidence type="ECO:0000256" key="4">
    <source>
        <dbReference type="ARBA" id="ARBA00010763"/>
    </source>
</evidence>
<dbReference type="Gene3D" id="2.40.340.10">
    <property type="entry name" value="MoeA, C-terminal, domain IV"/>
    <property type="match status" value="1"/>
</dbReference>
<protein>
    <recommendedName>
        <fullName evidence="6 13">Molybdopterin molybdenumtransferase</fullName>
        <ecNumber evidence="5 13">2.10.1.1</ecNumber>
    </recommendedName>
</protein>
<dbReference type="FunFam" id="3.40.980.10:FF:000004">
    <property type="entry name" value="Molybdopterin molybdenumtransferase"/>
    <property type="match status" value="1"/>
</dbReference>
<dbReference type="Gene3D" id="3.40.980.10">
    <property type="entry name" value="MoaB/Mog-like domain"/>
    <property type="match status" value="1"/>
</dbReference>
<comment type="function">
    <text evidence="2 13">Catalyzes the insertion of molybdate into adenylated molybdopterin with the concomitant release of AMP.</text>
</comment>
<dbReference type="SMART" id="SM00852">
    <property type="entry name" value="MoCF_biosynth"/>
    <property type="match status" value="1"/>
</dbReference>
<dbReference type="FunFam" id="2.170.190.11:FF:000008">
    <property type="entry name" value="Molybdopterin molybdenumtransferase"/>
    <property type="match status" value="1"/>
</dbReference>
<dbReference type="GO" id="GO:0046872">
    <property type="term" value="F:metal ion binding"/>
    <property type="evidence" value="ECO:0007669"/>
    <property type="project" value="UniProtKB-UniRule"/>
</dbReference>
<dbReference type="InterPro" id="IPR005110">
    <property type="entry name" value="MoeA_linker/N"/>
</dbReference>
<evidence type="ECO:0000256" key="6">
    <source>
        <dbReference type="ARBA" id="ARBA00021108"/>
    </source>
</evidence>
<dbReference type="InterPro" id="IPR005111">
    <property type="entry name" value="MoeA_C_domain_IV"/>
</dbReference>
<evidence type="ECO:0000256" key="10">
    <source>
        <dbReference type="ARBA" id="ARBA00022842"/>
    </source>
</evidence>
<dbReference type="Gene3D" id="2.170.190.11">
    <property type="entry name" value="Molybdopterin biosynthesis moea protein, domain 3"/>
    <property type="match status" value="1"/>
</dbReference>
<comment type="similarity">
    <text evidence="4 13">Belongs to the MoeA family.</text>
</comment>
<dbReference type="Pfam" id="PF00994">
    <property type="entry name" value="MoCF_biosynth"/>
    <property type="match status" value="1"/>
</dbReference>
<dbReference type="InterPro" id="IPR008284">
    <property type="entry name" value="MoCF_biosynth_CS"/>
</dbReference>
<keyword evidence="10 13" id="KW-0460">Magnesium</keyword>
<dbReference type="Proteomes" id="UP001301326">
    <property type="component" value="Chromosome"/>
</dbReference>
<name>A0AA95KQ41_9GAMM</name>
<proteinExistence type="inferred from homology"/>
<dbReference type="InterPro" id="IPR038987">
    <property type="entry name" value="MoeA-like"/>
</dbReference>
<sequence>MTDQPNVTTSCDTLPSGTLAVEQAQARVLDSIQALRDTETLPLMQAAGRILAEPARAQMQVPPHTNSAMDGYALRHADSGASLHVIGTAFAGHPFTGTVQAGECVRIMTGAVLPAGADSVVMQENVQRDGDTIRLSGTLKRGENVRYAGEDSQPGDILLEAGRKLNAADLGMLASQGISTVTVWRRVRVAFCSTGDELTPLGMPLQPGQIYDSNRYTLHAMLQTLDVDMIDMGIIRDTPQAVEQAFQQATLTADVLITSGGVSVGEADYVSDTLQRLGQVNFWKIAFKPGKPLAFGTLGDCLFFGLPGNPVSVMVTFLLFVRPAILTLRGESVPLIPEYPAICDTPLKKAPGRKDYQRGIAERDSTGQWHVRTTGNQGSHVLRSMSQANCFIVLPLEWGNVAAGTSVTIIPFEGLM</sequence>
<evidence type="ECO:0000256" key="7">
    <source>
        <dbReference type="ARBA" id="ARBA00022505"/>
    </source>
</evidence>
<dbReference type="PANTHER" id="PTHR10192">
    <property type="entry name" value="MOLYBDOPTERIN BIOSYNTHESIS PROTEIN"/>
    <property type="match status" value="1"/>
</dbReference>
<dbReference type="PANTHER" id="PTHR10192:SF5">
    <property type="entry name" value="GEPHYRIN"/>
    <property type="match status" value="1"/>
</dbReference>
<evidence type="ECO:0000256" key="3">
    <source>
        <dbReference type="ARBA" id="ARBA00005046"/>
    </source>
</evidence>
<reference evidence="15" key="1">
    <citation type="journal article" date="2023" name="Int. J. Mol. Sci.">
        <title>Metagenomics Revealed a New Genus 'Candidatus Thiocaldithrix dubininis' gen. nov., sp. nov. and a New Species 'Candidatus Thiothrix putei' sp. nov. in the Family Thiotrichaceae, Some Members of Which Have Traits of Both Na+- and H+-Motive Energetics.</title>
        <authorList>
            <person name="Ravin N.V."/>
            <person name="Muntyan M.S."/>
            <person name="Smolyakov D.D."/>
            <person name="Rudenko T.S."/>
            <person name="Beletsky A.V."/>
            <person name="Mardanov A.V."/>
            <person name="Grabovich M.Y."/>
        </authorList>
    </citation>
    <scope>NUCLEOTIDE SEQUENCE</scope>
    <source>
        <strain evidence="15">GKL-02</strain>
    </source>
</reference>
<comment type="pathway">
    <text evidence="3 13">Cofactor biosynthesis; molybdopterin biosynthesis.</text>
</comment>
<evidence type="ECO:0000256" key="2">
    <source>
        <dbReference type="ARBA" id="ARBA00002901"/>
    </source>
</evidence>
<dbReference type="InterPro" id="IPR036135">
    <property type="entry name" value="MoeA_linker/N_sf"/>
</dbReference>